<dbReference type="EMBL" id="FNDW01000004">
    <property type="protein sequence ID" value="SDI15060.1"/>
    <property type="molecule type" value="Genomic_DNA"/>
</dbReference>
<protein>
    <submittedName>
        <fullName evidence="2">Uncharacterized protein</fullName>
    </submittedName>
</protein>
<feature type="transmembrane region" description="Helical" evidence="1">
    <location>
        <begin position="20"/>
        <end position="35"/>
    </location>
</feature>
<proteinExistence type="predicted"/>
<evidence type="ECO:0000256" key="1">
    <source>
        <dbReference type="SAM" id="Phobius"/>
    </source>
</evidence>
<keyword evidence="1" id="KW-0812">Transmembrane</keyword>
<keyword evidence="1" id="KW-1133">Transmembrane helix</keyword>
<accession>A0A1G8I915</accession>
<dbReference type="Proteomes" id="UP000198869">
    <property type="component" value="Unassembled WGS sequence"/>
</dbReference>
<keyword evidence="3" id="KW-1185">Reference proteome</keyword>
<dbReference type="STRING" id="311334.SAMN05421846_104252"/>
<evidence type="ECO:0000313" key="3">
    <source>
        <dbReference type="Proteomes" id="UP000198869"/>
    </source>
</evidence>
<reference evidence="3" key="1">
    <citation type="submission" date="2016-10" db="EMBL/GenBank/DDBJ databases">
        <authorList>
            <person name="Varghese N."/>
            <person name="Submissions S."/>
        </authorList>
    </citation>
    <scope>NUCLEOTIDE SEQUENCE [LARGE SCALE GENOMIC DNA]</scope>
    <source>
        <strain evidence="3">DSM 17071</strain>
    </source>
</reference>
<evidence type="ECO:0000313" key="2">
    <source>
        <dbReference type="EMBL" id="SDI15060.1"/>
    </source>
</evidence>
<dbReference type="AlphaFoldDB" id="A0A1G8I915"/>
<keyword evidence="1" id="KW-0472">Membrane</keyword>
<name>A0A1G8I915_9FLAO</name>
<gene>
    <name evidence="2" type="ORF">SAMN05421846_104252</name>
</gene>
<sequence length="44" mass="5364">MMKKNYFEAQSKNKILNNKLSYINNFLIFILYIGYEKMITKKIN</sequence>
<organism evidence="2 3">
    <name type="scientific">Chryseobacterium taeanense</name>
    <dbReference type="NCBI Taxonomy" id="311334"/>
    <lineage>
        <taxon>Bacteria</taxon>
        <taxon>Pseudomonadati</taxon>
        <taxon>Bacteroidota</taxon>
        <taxon>Flavobacteriia</taxon>
        <taxon>Flavobacteriales</taxon>
        <taxon>Weeksellaceae</taxon>
        <taxon>Chryseobacterium group</taxon>
        <taxon>Chryseobacterium</taxon>
    </lineage>
</organism>